<protein>
    <recommendedName>
        <fullName evidence="3">Lipoprotein</fullName>
    </recommendedName>
</protein>
<evidence type="ECO:0000313" key="2">
    <source>
        <dbReference type="Proteomes" id="UP000305675"/>
    </source>
</evidence>
<gene>
    <name evidence="1" type="ORF">FCL42_18260</name>
</gene>
<evidence type="ECO:0008006" key="3">
    <source>
        <dbReference type="Google" id="ProtNLM"/>
    </source>
</evidence>
<dbReference type="PROSITE" id="PS51257">
    <property type="entry name" value="PROKAR_LIPOPROTEIN"/>
    <property type="match status" value="1"/>
</dbReference>
<dbReference type="OrthoDB" id="9769023at2"/>
<evidence type="ECO:0000313" key="1">
    <source>
        <dbReference type="EMBL" id="TKB50940.1"/>
    </source>
</evidence>
<dbReference type="Proteomes" id="UP000305675">
    <property type="component" value="Unassembled WGS sequence"/>
</dbReference>
<keyword evidence="2" id="KW-1185">Reference proteome</keyword>
<organism evidence="1 2">
    <name type="scientific">Ferrimonas aestuarii</name>
    <dbReference type="NCBI Taxonomy" id="2569539"/>
    <lineage>
        <taxon>Bacteria</taxon>
        <taxon>Pseudomonadati</taxon>
        <taxon>Pseudomonadota</taxon>
        <taxon>Gammaproteobacteria</taxon>
        <taxon>Alteromonadales</taxon>
        <taxon>Ferrimonadaceae</taxon>
        <taxon>Ferrimonas</taxon>
    </lineage>
</organism>
<sequence length="447" mass="49476">MRLGWILFAVFWLSGCAAGNLFQPYPVKLNEVKTQLNQGSAQAMVPLESGLSGADSLLYAQEAGRVALLDGQFDNSQNLFDQAITEYQRRDWTAIISASELGSQAAASTVSELLVPYHGQAYERILVHQYQSLNYLFQGDITGANVEARRAEEAQKLALQAYQDQPSVRQMNNANVDSELARMSSQTPNALNSFLNSYTLVQNAVLFEAQGEDNDALIDIRKALQAYPKNIYLQQAFVRLSCELSIDCDKATQRYGKPKPLPKGQGRVVALVETGYVPAKQAFTLPLVIDGYYQQLSMPTYRNLGPNRSNVSLSLMGSHNYHGEAGLIGDIDQLASRSLQEQYPGILLRQGLRIAAKAGTNQWADKKGGELGSVAMQLFNAVTEQADRRSWLTLPKQAWWWPQSAEPGTYQFRVEGSTAKVQVLEGKTTLVWAAQTGNQYRIHSVIL</sequence>
<comment type="caution">
    <text evidence="1">The sequence shown here is derived from an EMBL/GenBank/DDBJ whole genome shotgun (WGS) entry which is preliminary data.</text>
</comment>
<dbReference type="RefSeq" id="WP_136864872.1">
    <property type="nucleotide sequence ID" value="NZ_SWCJ01000019.1"/>
</dbReference>
<dbReference type="AlphaFoldDB" id="A0A4U1BHP3"/>
<reference evidence="1 2" key="1">
    <citation type="submission" date="2019-04" db="EMBL/GenBank/DDBJ databases">
        <authorList>
            <person name="Hwang J.C."/>
        </authorList>
    </citation>
    <scope>NUCLEOTIDE SEQUENCE [LARGE SCALE GENOMIC DNA]</scope>
    <source>
        <strain evidence="1 2">IMCC35002</strain>
    </source>
</reference>
<proteinExistence type="predicted"/>
<name>A0A4U1BHP3_9GAMM</name>
<accession>A0A4U1BHP3</accession>
<dbReference type="EMBL" id="SWCJ01000019">
    <property type="protein sequence ID" value="TKB50940.1"/>
    <property type="molecule type" value="Genomic_DNA"/>
</dbReference>